<keyword evidence="5 6" id="KW-0472">Membrane</keyword>
<reference evidence="7 8" key="1">
    <citation type="submission" date="2019-12" db="EMBL/GenBank/DDBJ databases">
        <title>Shinella kummerowiae sp. nov., a symbiotic bacterium isolated from root nodules of the herbal legume Kummerowia stipulacea.</title>
        <authorList>
            <person name="Gao J."/>
        </authorList>
    </citation>
    <scope>NUCLEOTIDE SEQUENCE [LARGE SCALE GENOMIC DNA]</scope>
    <source>
        <strain evidence="7 8">CCBAU 25048</strain>
    </source>
</reference>
<feature type="transmembrane region" description="Helical" evidence="6">
    <location>
        <begin position="35"/>
        <end position="58"/>
    </location>
</feature>
<keyword evidence="2" id="KW-1003">Cell membrane</keyword>
<keyword evidence="8" id="KW-1185">Reference proteome</keyword>
<feature type="transmembrane region" description="Helical" evidence="6">
    <location>
        <begin position="65"/>
        <end position="84"/>
    </location>
</feature>
<evidence type="ECO:0000256" key="1">
    <source>
        <dbReference type="ARBA" id="ARBA00004651"/>
    </source>
</evidence>
<dbReference type="PANTHER" id="PTHR30086:SF20">
    <property type="entry name" value="ARGININE EXPORTER PROTEIN ARGO-RELATED"/>
    <property type="match status" value="1"/>
</dbReference>
<keyword evidence="4 6" id="KW-1133">Transmembrane helix</keyword>
<dbReference type="EMBL" id="WUMK01000005">
    <property type="protein sequence ID" value="MXN46512.1"/>
    <property type="molecule type" value="Genomic_DNA"/>
</dbReference>
<comment type="caution">
    <text evidence="7">The sequence shown here is derived from an EMBL/GenBank/DDBJ whole genome shotgun (WGS) entry which is preliminary data.</text>
</comment>
<feature type="transmembrane region" description="Helical" evidence="6">
    <location>
        <begin position="167"/>
        <end position="185"/>
    </location>
</feature>
<dbReference type="RefSeq" id="WP_160860044.1">
    <property type="nucleotide sequence ID" value="NZ_WUMK01000005.1"/>
</dbReference>
<evidence type="ECO:0000313" key="7">
    <source>
        <dbReference type="EMBL" id="MXN46512.1"/>
    </source>
</evidence>
<dbReference type="InterPro" id="IPR001123">
    <property type="entry name" value="LeuE-type"/>
</dbReference>
<evidence type="ECO:0000313" key="8">
    <source>
        <dbReference type="Proteomes" id="UP000435802"/>
    </source>
</evidence>
<evidence type="ECO:0000256" key="4">
    <source>
        <dbReference type="ARBA" id="ARBA00022989"/>
    </source>
</evidence>
<gene>
    <name evidence="7" type="ORF">GR138_15045</name>
</gene>
<protein>
    <submittedName>
        <fullName evidence="7">Threonine transporter</fullName>
    </submittedName>
</protein>
<name>A0A6N8SHZ3_9HYPH</name>
<evidence type="ECO:0000256" key="2">
    <source>
        <dbReference type="ARBA" id="ARBA00022475"/>
    </source>
</evidence>
<accession>A0A6N8SHZ3</accession>
<dbReference type="AlphaFoldDB" id="A0A6N8SHZ3"/>
<dbReference type="OrthoDB" id="6710777at2"/>
<dbReference type="Proteomes" id="UP000435802">
    <property type="component" value="Unassembled WGS sequence"/>
</dbReference>
<organism evidence="7 8">
    <name type="scientific">Shinella kummerowiae</name>
    <dbReference type="NCBI Taxonomy" id="417745"/>
    <lineage>
        <taxon>Bacteria</taxon>
        <taxon>Pseudomonadati</taxon>
        <taxon>Pseudomonadota</taxon>
        <taxon>Alphaproteobacteria</taxon>
        <taxon>Hyphomicrobiales</taxon>
        <taxon>Rhizobiaceae</taxon>
        <taxon>Shinella</taxon>
    </lineage>
</organism>
<evidence type="ECO:0000256" key="6">
    <source>
        <dbReference type="SAM" id="Phobius"/>
    </source>
</evidence>
<comment type="subcellular location">
    <subcellularLocation>
        <location evidence="1">Cell membrane</location>
        <topology evidence="1">Multi-pass membrane protein</topology>
    </subcellularLocation>
</comment>
<sequence length="186" mass="19227">MVTLAFVLSSLLILVTPGPTNTVLATCGASLGLRRAAIMPLAEAMGYVLAISLFVAVADALRGNALAFAAMKMLAASWLLYSAVNLWGMPFRTDARSARGSFLRVFLTTLVNPKAMLVGTVLIPSAASVHAPLWIATYAALSTLAGLGWVVFGACLPLGVRQHSYKLASLVLGGFSMAAVASALSG</sequence>
<feature type="transmembrane region" description="Helical" evidence="6">
    <location>
        <begin position="135"/>
        <end position="160"/>
    </location>
</feature>
<evidence type="ECO:0000256" key="5">
    <source>
        <dbReference type="ARBA" id="ARBA00023136"/>
    </source>
</evidence>
<dbReference type="GO" id="GO:0005886">
    <property type="term" value="C:plasma membrane"/>
    <property type="evidence" value="ECO:0007669"/>
    <property type="project" value="UniProtKB-SubCell"/>
</dbReference>
<evidence type="ECO:0000256" key="3">
    <source>
        <dbReference type="ARBA" id="ARBA00022692"/>
    </source>
</evidence>
<keyword evidence="3 6" id="KW-0812">Transmembrane</keyword>
<dbReference type="PANTHER" id="PTHR30086">
    <property type="entry name" value="ARGININE EXPORTER PROTEIN ARGO"/>
    <property type="match status" value="1"/>
</dbReference>
<dbReference type="GO" id="GO:0015171">
    <property type="term" value="F:amino acid transmembrane transporter activity"/>
    <property type="evidence" value="ECO:0007669"/>
    <property type="project" value="TreeGrafter"/>
</dbReference>
<dbReference type="GO" id="GO:0033228">
    <property type="term" value="P:cysteine export across plasma membrane"/>
    <property type="evidence" value="ECO:0007669"/>
    <property type="project" value="TreeGrafter"/>
</dbReference>
<proteinExistence type="predicted"/>